<evidence type="ECO:0000256" key="2">
    <source>
        <dbReference type="SAM" id="MobiDB-lite"/>
    </source>
</evidence>
<dbReference type="OrthoDB" id="4154856at2759"/>
<evidence type="ECO:0000256" key="1">
    <source>
        <dbReference type="SAM" id="Coils"/>
    </source>
</evidence>
<name>A0A1C1CKT3_9EURO</name>
<keyword evidence="1" id="KW-0175">Coiled coil</keyword>
<feature type="region of interest" description="Disordered" evidence="2">
    <location>
        <begin position="128"/>
        <end position="150"/>
    </location>
</feature>
<accession>A0A1C1CKT3</accession>
<organism evidence="3 4">
    <name type="scientific">Cladophialophora carrionii</name>
    <dbReference type="NCBI Taxonomy" id="86049"/>
    <lineage>
        <taxon>Eukaryota</taxon>
        <taxon>Fungi</taxon>
        <taxon>Dikarya</taxon>
        <taxon>Ascomycota</taxon>
        <taxon>Pezizomycotina</taxon>
        <taxon>Eurotiomycetes</taxon>
        <taxon>Chaetothyriomycetidae</taxon>
        <taxon>Chaetothyriales</taxon>
        <taxon>Herpotrichiellaceae</taxon>
        <taxon>Cladophialophora</taxon>
    </lineage>
</organism>
<feature type="compositionally biased region" description="Basic and acidic residues" evidence="2">
    <location>
        <begin position="128"/>
        <end position="138"/>
    </location>
</feature>
<dbReference type="eggNOG" id="ENOG502T41H">
    <property type="taxonomic scope" value="Eukaryota"/>
</dbReference>
<dbReference type="AlphaFoldDB" id="A0A1C1CKT3"/>
<feature type="compositionally biased region" description="Low complexity" evidence="2">
    <location>
        <begin position="36"/>
        <end position="55"/>
    </location>
</feature>
<evidence type="ECO:0000313" key="4">
    <source>
        <dbReference type="Proteomes" id="UP000094526"/>
    </source>
</evidence>
<feature type="compositionally biased region" description="Basic and acidic residues" evidence="2">
    <location>
        <begin position="411"/>
        <end position="420"/>
    </location>
</feature>
<protein>
    <submittedName>
        <fullName evidence="3">Uncharacterized protein</fullName>
    </submittedName>
</protein>
<dbReference type="EMBL" id="LGRB01000011">
    <property type="protein sequence ID" value="OCT49114.1"/>
    <property type="molecule type" value="Genomic_DNA"/>
</dbReference>
<dbReference type="VEuPathDB" id="FungiDB:CLCR_04899"/>
<evidence type="ECO:0000313" key="3">
    <source>
        <dbReference type="EMBL" id="OCT49114.1"/>
    </source>
</evidence>
<feature type="region of interest" description="Disordered" evidence="2">
    <location>
        <begin position="411"/>
        <end position="441"/>
    </location>
</feature>
<dbReference type="VEuPathDB" id="FungiDB:G647_02811"/>
<feature type="coiled-coil region" evidence="1">
    <location>
        <begin position="354"/>
        <end position="381"/>
    </location>
</feature>
<feature type="compositionally biased region" description="Acidic residues" evidence="2">
    <location>
        <begin position="12"/>
        <end position="35"/>
    </location>
</feature>
<gene>
    <name evidence="3" type="ORF">CLCR_04899</name>
</gene>
<comment type="caution">
    <text evidence="3">The sequence shown here is derived from an EMBL/GenBank/DDBJ whole genome shotgun (WGS) entry which is preliminary data.</text>
</comment>
<dbReference type="Proteomes" id="UP000094526">
    <property type="component" value="Unassembled WGS sequence"/>
</dbReference>
<feature type="region of interest" description="Disordered" evidence="2">
    <location>
        <begin position="1"/>
        <end position="57"/>
    </location>
</feature>
<feature type="compositionally biased region" description="Polar residues" evidence="2">
    <location>
        <begin position="1"/>
        <end position="11"/>
    </location>
</feature>
<proteinExistence type="predicted"/>
<keyword evidence="4" id="KW-1185">Reference proteome</keyword>
<reference evidence="4" key="1">
    <citation type="submission" date="2015-07" db="EMBL/GenBank/DDBJ databases">
        <authorList>
            <person name="Teixeira M.M."/>
            <person name="Souza R.C."/>
            <person name="Almeida L.G."/>
            <person name="Vicente V.A."/>
            <person name="de Hoog S."/>
            <person name="Bocca A.L."/>
            <person name="de Almeida S.R."/>
            <person name="Vasconcelos A.T."/>
            <person name="Felipe M.S."/>
        </authorList>
    </citation>
    <scope>NUCLEOTIDE SEQUENCE [LARGE SCALE GENOMIC DNA]</scope>
    <source>
        <strain evidence="4">KSF</strain>
    </source>
</reference>
<sequence length="441" mass="50077">MNAQIDTNGNDIDSDLDSLYDPFGEEVDCPDDPDVSDTASSADSDSSDTAGSGDPQAQLLEDLESDLNSLTLEAETNLSRQPRSTQLILAKETKGLFKGYEKYGSMARLRVGIEKFLSLGDERGRLRIEDDKNDENDSRSMTLQPTRPKRPAHYGEAFMLNFTSDDDAPKFNAETGFITPPIRDPFNPNPNSYIHHPLRIVDPDSIPYVTTLPWDPIATKITWPAHLAWPRGFLSAINKILSIVDQESRVRLFHHVTKWGPSPVFRAGVAEHVKAQYSTIFETAEENSLGLTPETRSFLRDIYFKKQYLNTAERRMLALACRINEESVKLFWEDTAEQLRGYGAMRTFMAAREIEKHREARKKFEDEAQLKEQKRREEVRKEHERRVLELQAGRADPNALLYYQVDGEANMKHAGRDKAKNGSLDVTTSKEENTMDASMAR</sequence>